<sequence>MKKIITILFATLFISLTAFESNSYASEIDATSYSQKKEVIMANDFSNASNSQIITNLSFYKKQILNLTDEEFDRFMFNVVKDNQNNLDEVKTNLELVGVTLNIDNKGADVGIEPAAIKPSQMTLTAYSTKKSGDSFWRLNTSWTTNGVSEVYASTIDVVSIEWNANDGTYYDAAVPGSPVSKRDGSKSSSGVYLFNVEDDKLNFDSYATVYINKKTNNALSYGTKYIHTYSTVSTTVGGSASVNYEKGNITGGLSFDVSISTNQQKWSVWDDNVLYW</sequence>
<proteinExistence type="predicted"/>
<protein>
    <submittedName>
        <fullName evidence="2">Uncharacterized protein</fullName>
    </submittedName>
</protein>
<feature type="signal peptide" evidence="1">
    <location>
        <begin position="1"/>
        <end position="20"/>
    </location>
</feature>
<evidence type="ECO:0000313" key="3">
    <source>
        <dbReference type="Proteomes" id="UP000596049"/>
    </source>
</evidence>
<accession>A0ABX7AV70</accession>
<evidence type="ECO:0000313" key="2">
    <source>
        <dbReference type="EMBL" id="QQP13853.1"/>
    </source>
</evidence>
<evidence type="ECO:0000256" key="1">
    <source>
        <dbReference type="SAM" id="SignalP"/>
    </source>
</evidence>
<dbReference type="RefSeq" id="WP_053594434.1">
    <property type="nucleotide sequence ID" value="NZ_CP067341.1"/>
</dbReference>
<feature type="chain" id="PRO_5046680188" evidence="1">
    <location>
        <begin position="21"/>
        <end position="277"/>
    </location>
</feature>
<dbReference type="Proteomes" id="UP000596049">
    <property type="component" value="Chromosome"/>
</dbReference>
<name>A0ABX7AV70_9BACI</name>
<gene>
    <name evidence="2" type="ORF">FJQ98_07385</name>
</gene>
<organism evidence="2 3">
    <name type="scientific">Lysinibacillus agricola</name>
    <dbReference type="NCBI Taxonomy" id="2590012"/>
    <lineage>
        <taxon>Bacteria</taxon>
        <taxon>Bacillati</taxon>
        <taxon>Bacillota</taxon>
        <taxon>Bacilli</taxon>
        <taxon>Bacillales</taxon>
        <taxon>Bacillaceae</taxon>
        <taxon>Lysinibacillus</taxon>
    </lineage>
</organism>
<dbReference type="EMBL" id="CP067341">
    <property type="protein sequence ID" value="QQP13853.1"/>
    <property type="molecule type" value="Genomic_DNA"/>
</dbReference>
<reference evidence="2 3" key="1">
    <citation type="submission" date="2020-01" db="EMBL/GenBank/DDBJ databases">
        <authorList>
            <person name="Liu G."/>
            <person name="Liu B."/>
        </authorList>
    </citation>
    <scope>NUCLEOTIDE SEQUENCE [LARGE SCALE GENOMIC DNA]</scope>
    <source>
        <strain evidence="2 3">FJAT-51161</strain>
    </source>
</reference>
<keyword evidence="3" id="KW-1185">Reference proteome</keyword>
<keyword evidence="1" id="KW-0732">Signal</keyword>